<gene>
    <name evidence="1" type="ORF">QA541_02980</name>
</gene>
<dbReference type="EMBL" id="CP124577">
    <property type="protein sequence ID" value="WZE67236.1"/>
    <property type="molecule type" value="Genomic_DNA"/>
</dbReference>
<organism evidence="1">
    <name type="scientific">Macrococcus psychrotolerans</name>
    <dbReference type="NCBI Taxonomy" id="3039389"/>
    <lineage>
        <taxon>Bacteria</taxon>
        <taxon>Bacillati</taxon>
        <taxon>Bacillota</taxon>
        <taxon>Bacilli</taxon>
        <taxon>Bacillales</taxon>
        <taxon>Staphylococcaceae</taxon>
        <taxon>Macrococcus</taxon>
    </lineage>
</organism>
<dbReference type="AlphaFoldDB" id="A0AAU6RAM5"/>
<sequence length="69" mass="8260">MLQLKEKLHLILKCISTDSMAKLKDMDRTLPLIEHLLFHGFIKELQDEYQEKKYEITDKGIKMLKNIEK</sequence>
<dbReference type="RefSeq" id="WP_420494261.1">
    <property type="nucleotide sequence ID" value="NZ_CP124577.1"/>
</dbReference>
<accession>A0AAU6RAM5</accession>
<reference evidence="1" key="1">
    <citation type="submission" date="2023-04" db="EMBL/GenBank/DDBJ databases">
        <title>Macrococci isolated from food, foodproducing animals, and human clinical materials.</title>
        <authorList>
            <person name="Maslanova I."/>
            <person name="Svec P."/>
            <person name="Sedlacek I."/>
            <person name="Novakova D."/>
            <person name="Keller J.E."/>
            <person name="Schwendener S."/>
            <person name="Finstrlova A."/>
            <person name="Botka T."/>
            <person name="Kovarovic V."/>
            <person name="Petras P."/>
            <person name="Perreten V."/>
            <person name="Pantucek R."/>
        </authorList>
    </citation>
    <scope>NUCLEOTIDE SEQUENCE</scope>
    <source>
        <strain evidence="1">NRL/St 21/332</strain>
    </source>
</reference>
<evidence type="ECO:0000313" key="1">
    <source>
        <dbReference type="EMBL" id="WZE67236.1"/>
    </source>
</evidence>
<protein>
    <recommendedName>
        <fullName evidence="2">ArnR1-like winged helix-turn-helix domain-containing protein</fullName>
    </recommendedName>
</protein>
<proteinExistence type="predicted"/>
<evidence type="ECO:0008006" key="2">
    <source>
        <dbReference type="Google" id="ProtNLM"/>
    </source>
</evidence>
<name>A0AAU6RAM5_9STAP</name>